<protein>
    <submittedName>
        <fullName evidence="1">Uncharacterized protein</fullName>
    </submittedName>
</protein>
<keyword evidence="2" id="KW-1185">Reference proteome</keyword>
<reference evidence="1 2" key="1">
    <citation type="journal article" date="2022" name="Hortic Res">
        <title>A haplotype resolved chromosomal level avocado genome allows analysis of novel avocado genes.</title>
        <authorList>
            <person name="Nath O."/>
            <person name="Fletcher S.J."/>
            <person name="Hayward A."/>
            <person name="Shaw L.M."/>
            <person name="Masouleh A.K."/>
            <person name="Furtado A."/>
            <person name="Henry R.J."/>
            <person name="Mitter N."/>
        </authorList>
    </citation>
    <scope>NUCLEOTIDE SEQUENCE [LARGE SCALE GENOMIC DNA]</scope>
    <source>
        <strain evidence="2">cv. Hass</strain>
    </source>
</reference>
<evidence type="ECO:0000313" key="1">
    <source>
        <dbReference type="EMBL" id="KAJ8637909.1"/>
    </source>
</evidence>
<proteinExistence type="predicted"/>
<sequence>MGRLAPLSEEPINEEGSSDTSKKEKSWRKWLKNQFPPLFHKKSDLKILLGVLGCPLSPVSGLPKHPCNVESQAQYIIEQFAAATGCRKMERSVRSVYVSGKVRMAMGEELGASAGEPQRGCFVMWQMVPDMWLVELVVAGQKVVAGSDGRVAWRHTPWFGAHAAKGGVRPLRRALQGLDPAAVASVFSPAQYMGEKQIFDEDCFVLKQAADHSVLLDRSDSTAEIIKHVMVGYFSQRSGLLVYLEDSHLTRIQALGTHPTYWETTIGSRMDDYRAVDGVLIAHSGHSTVHLARFGDDIKVNGLMTRMEESWTIDDVVFNVPGLSVDCFIPPEEVRQECSEHLIQKLGLHS</sequence>
<dbReference type="EMBL" id="CM056811">
    <property type="protein sequence ID" value="KAJ8637909.1"/>
    <property type="molecule type" value="Genomic_DNA"/>
</dbReference>
<gene>
    <name evidence="1" type="ORF">MRB53_012176</name>
</gene>
<comment type="caution">
    <text evidence="1">The sequence shown here is derived from an EMBL/GenBank/DDBJ whole genome shotgun (WGS) entry which is preliminary data.</text>
</comment>
<name>A0ACC2LX35_PERAE</name>
<organism evidence="1 2">
    <name type="scientific">Persea americana</name>
    <name type="common">Avocado</name>
    <dbReference type="NCBI Taxonomy" id="3435"/>
    <lineage>
        <taxon>Eukaryota</taxon>
        <taxon>Viridiplantae</taxon>
        <taxon>Streptophyta</taxon>
        <taxon>Embryophyta</taxon>
        <taxon>Tracheophyta</taxon>
        <taxon>Spermatophyta</taxon>
        <taxon>Magnoliopsida</taxon>
        <taxon>Magnoliidae</taxon>
        <taxon>Laurales</taxon>
        <taxon>Lauraceae</taxon>
        <taxon>Persea</taxon>
    </lineage>
</organism>
<dbReference type="Proteomes" id="UP001234297">
    <property type="component" value="Chromosome 3"/>
</dbReference>
<evidence type="ECO:0000313" key="2">
    <source>
        <dbReference type="Proteomes" id="UP001234297"/>
    </source>
</evidence>
<accession>A0ACC2LX35</accession>